<dbReference type="RefSeq" id="WP_142530237.1">
    <property type="nucleotide sequence ID" value="NZ_CBCSJO010000011.1"/>
</dbReference>
<evidence type="ECO:0000313" key="2">
    <source>
        <dbReference type="EMBL" id="SMO95187.1"/>
    </source>
</evidence>
<reference evidence="2 3" key="1">
    <citation type="submission" date="2017-05" db="EMBL/GenBank/DDBJ databases">
        <authorList>
            <person name="Varghese N."/>
            <person name="Submissions S."/>
        </authorList>
    </citation>
    <scope>NUCLEOTIDE SEQUENCE [LARGE SCALE GENOMIC DNA]</scope>
    <source>
        <strain evidence="2 3">DSM 19036</strain>
    </source>
</reference>
<feature type="chain" id="PRO_5022158725" evidence="1">
    <location>
        <begin position="20"/>
        <end position="139"/>
    </location>
</feature>
<organism evidence="2 3">
    <name type="scientific">Pedobacter westerhofensis</name>
    <dbReference type="NCBI Taxonomy" id="425512"/>
    <lineage>
        <taxon>Bacteria</taxon>
        <taxon>Pseudomonadati</taxon>
        <taxon>Bacteroidota</taxon>
        <taxon>Sphingobacteriia</taxon>
        <taxon>Sphingobacteriales</taxon>
        <taxon>Sphingobacteriaceae</taxon>
        <taxon>Pedobacter</taxon>
    </lineage>
</organism>
<keyword evidence="3" id="KW-1185">Reference proteome</keyword>
<sequence length="139" mass="15943">MVKKIVTTFFLLSGLILFGLSTKSQTKKTWTAPVEVTEMNGGKIYVSFCNNSTDSIRYRIKSECKGLKNIYTCFAFKYMDRNQVERTQMVRDIPLAEDFQKEYSIPAENGISRVSVPFLPETVVAYVTDRSDQTDIREN</sequence>
<evidence type="ECO:0000313" key="3">
    <source>
        <dbReference type="Proteomes" id="UP000320300"/>
    </source>
</evidence>
<accession>A0A521FG69</accession>
<dbReference type="EMBL" id="FXTN01000012">
    <property type="protein sequence ID" value="SMO95187.1"/>
    <property type="molecule type" value="Genomic_DNA"/>
</dbReference>
<gene>
    <name evidence="2" type="ORF">SAMN06265348_11221</name>
</gene>
<protein>
    <submittedName>
        <fullName evidence="2">Uncharacterized protein</fullName>
    </submittedName>
</protein>
<name>A0A521FG69_9SPHI</name>
<dbReference type="Proteomes" id="UP000320300">
    <property type="component" value="Unassembled WGS sequence"/>
</dbReference>
<proteinExistence type="predicted"/>
<dbReference type="OrthoDB" id="9848993at2"/>
<feature type="signal peptide" evidence="1">
    <location>
        <begin position="1"/>
        <end position="19"/>
    </location>
</feature>
<keyword evidence="1" id="KW-0732">Signal</keyword>
<evidence type="ECO:0000256" key="1">
    <source>
        <dbReference type="SAM" id="SignalP"/>
    </source>
</evidence>
<dbReference type="AlphaFoldDB" id="A0A521FG69"/>